<feature type="binding site" evidence="6">
    <location>
        <begin position="15"/>
        <end position="20"/>
    </location>
    <ligand>
        <name>GTP</name>
        <dbReference type="ChEBI" id="CHEBI:37565"/>
    </ligand>
</feature>
<dbReference type="Gene3D" id="3.30.70.240">
    <property type="match status" value="1"/>
</dbReference>
<reference evidence="9" key="1">
    <citation type="submission" date="2017-09" db="EMBL/GenBank/DDBJ databases">
        <title>Depth-based differentiation of microbial function through sediment-hosted aquifers and enrichment of novel symbionts in the deep terrestrial subsurface.</title>
        <authorList>
            <person name="Probst A.J."/>
            <person name="Ladd B."/>
            <person name="Jarett J.K."/>
            <person name="Geller-Mcgrath D.E."/>
            <person name="Sieber C.M.K."/>
            <person name="Emerson J.B."/>
            <person name="Anantharaman K."/>
            <person name="Thomas B.C."/>
            <person name="Malmstrom R."/>
            <person name="Stieglmeier M."/>
            <person name="Klingl A."/>
            <person name="Woyke T."/>
            <person name="Ryan C.M."/>
            <person name="Banfield J.F."/>
        </authorList>
    </citation>
    <scope>NUCLEOTIDE SEQUENCE [LARGE SCALE GENOMIC DNA]</scope>
</reference>
<dbReference type="SMART" id="SM00838">
    <property type="entry name" value="EFG_C"/>
    <property type="match status" value="1"/>
</dbReference>
<organism evidence="8 9">
    <name type="scientific">Candidatus Roizmanbacteria bacterium CG_4_9_14_0_2_um_filter_39_13</name>
    <dbReference type="NCBI Taxonomy" id="1974839"/>
    <lineage>
        <taxon>Bacteria</taxon>
        <taxon>Candidatus Roizmaniibacteriota</taxon>
    </lineage>
</organism>
<dbReference type="CDD" id="cd03699">
    <property type="entry name" value="EF4_II"/>
    <property type="match status" value="1"/>
</dbReference>
<dbReference type="PROSITE" id="PS51722">
    <property type="entry name" value="G_TR_2"/>
    <property type="match status" value="1"/>
</dbReference>
<proteinExistence type="inferred from homology"/>
<dbReference type="FunFam" id="2.40.30.10:FF:000015">
    <property type="entry name" value="Translation factor GUF1, mitochondrial"/>
    <property type="match status" value="1"/>
</dbReference>
<keyword evidence="6" id="KW-1003">Cell membrane</keyword>
<dbReference type="InterPro" id="IPR038363">
    <property type="entry name" value="LepA_C_sf"/>
</dbReference>
<evidence type="ECO:0000256" key="1">
    <source>
        <dbReference type="ARBA" id="ARBA00005454"/>
    </source>
</evidence>
<evidence type="ECO:0000256" key="2">
    <source>
        <dbReference type="ARBA" id="ARBA00022741"/>
    </source>
</evidence>
<dbReference type="Gene3D" id="3.40.50.300">
    <property type="entry name" value="P-loop containing nucleotide triphosphate hydrolases"/>
    <property type="match status" value="1"/>
</dbReference>
<accession>A0A2M8EWS8</accession>
<dbReference type="GO" id="GO:0003746">
    <property type="term" value="F:translation elongation factor activity"/>
    <property type="evidence" value="ECO:0007669"/>
    <property type="project" value="UniProtKB-UniRule"/>
</dbReference>
<gene>
    <name evidence="6" type="primary">lepA</name>
    <name evidence="8" type="ORF">CO051_06295</name>
</gene>
<dbReference type="Pfam" id="PF06421">
    <property type="entry name" value="LepA_C"/>
    <property type="match status" value="1"/>
</dbReference>
<dbReference type="Pfam" id="PF03144">
    <property type="entry name" value="GTP_EFTU_D2"/>
    <property type="match status" value="1"/>
</dbReference>
<keyword evidence="4 6" id="KW-0648">Protein biosynthesis</keyword>
<dbReference type="InterPro" id="IPR013842">
    <property type="entry name" value="LepA_CTD"/>
</dbReference>
<dbReference type="EMBL" id="PFSC01000160">
    <property type="protein sequence ID" value="PJC30321.1"/>
    <property type="molecule type" value="Genomic_DNA"/>
</dbReference>
<dbReference type="InterPro" id="IPR006297">
    <property type="entry name" value="EF-4"/>
</dbReference>
<keyword evidence="5 6" id="KW-0342">GTP-binding</keyword>
<dbReference type="CDD" id="cd03709">
    <property type="entry name" value="lepA_C"/>
    <property type="match status" value="1"/>
</dbReference>
<dbReference type="InterPro" id="IPR004161">
    <property type="entry name" value="EFTu-like_2"/>
</dbReference>
<dbReference type="Pfam" id="PF00679">
    <property type="entry name" value="EFG_C"/>
    <property type="match status" value="1"/>
</dbReference>
<dbReference type="EC" id="3.6.5.n1" evidence="6"/>
<dbReference type="InterPro" id="IPR000640">
    <property type="entry name" value="EFG_V-like"/>
</dbReference>
<comment type="function">
    <text evidence="6">Required for accurate and efficient protein synthesis under certain stress conditions. May act as a fidelity factor of the translation reaction, by catalyzing a one-codon backward translocation of tRNAs on improperly translocated ribosomes. Back-translocation proceeds from a post-translocation (POST) complex to a pre-translocation (PRE) complex, thus giving elongation factor G a second chance to translocate the tRNAs correctly. Binds to ribosomes in a GTP-dependent manner.</text>
</comment>
<dbReference type="PRINTS" id="PR00315">
    <property type="entry name" value="ELONGATNFCT"/>
</dbReference>
<protein>
    <recommendedName>
        <fullName evidence="6">Elongation factor 4</fullName>
        <shortName evidence="6">EF-4</shortName>
        <ecNumber evidence="6">3.6.5.n1</ecNumber>
    </recommendedName>
    <alternativeName>
        <fullName evidence="6">Ribosomal back-translocase LepA</fullName>
    </alternativeName>
</protein>
<dbReference type="SUPFAM" id="SSF52540">
    <property type="entry name" value="P-loop containing nucleoside triphosphate hydrolases"/>
    <property type="match status" value="1"/>
</dbReference>
<dbReference type="GO" id="GO:0005525">
    <property type="term" value="F:GTP binding"/>
    <property type="evidence" value="ECO:0007669"/>
    <property type="project" value="UniProtKB-UniRule"/>
</dbReference>
<dbReference type="Gene3D" id="3.30.70.870">
    <property type="entry name" value="Elongation Factor G (Translational Gtpase), domain 3"/>
    <property type="match status" value="1"/>
</dbReference>
<dbReference type="Gene3D" id="3.30.70.2570">
    <property type="entry name" value="Elongation factor 4, C-terminal domain"/>
    <property type="match status" value="1"/>
</dbReference>
<dbReference type="Pfam" id="PF00009">
    <property type="entry name" value="GTP_EFTU"/>
    <property type="match status" value="1"/>
</dbReference>
<dbReference type="GO" id="GO:0043022">
    <property type="term" value="F:ribosome binding"/>
    <property type="evidence" value="ECO:0007669"/>
    <property type="project" value="UniProtKB-UniRule"/>
</dbReference>
<dbReference type="PANTHER" id="PTHR43512">
    <property type="entry name" value="TRANSLATION FACTOR GUF1-RELATED"/>
    <property type="match status" value="1"/>
</dbReference>
<dbReference type="AlphaFoldDB" id="A0A2M8EWS8"/>
<dbReference type="GO" id="GO:0045727">
    <property type="term" value="P:positive regulation of translation"/>
    <property type="evidence" value="ECO:0007669"/>
    <property type="project" value="UniProtKB-UniRule"/>
</dbReference>
<keyword evidence="6" id="KW-0472">Membrane</keyword>
<dbReference type="GO" id="GO:0003924">
    <property type="term" value="F:GTPase activity"/>
    <property type="evidence" value="ECO:0007669"/>
    <property type="project" value="UniProtKB-UniRule"/>
</dbReference>
<evidence type="ECO:0000313" key="8">
    <source>
        <dbReference type="EMBL" id="PJC30321.1"/>
    </source>
</evidence>
<dbReference type="InterPro" id="IPR005225">
    <property type="entry name" value="Small_GTP-bd"/>
</dbReference>
<dbReference type="InterPro" id="IPR000795">
    <property type="entry name" value="T_Tr_GTP-bd_dom"/>
</dbReference>
<keyword evidence="8" id="KW-0251">Elongation factor</keyword>
<comment type="caution">
    <text evidence="8">The sequence shown here is derived from an EMBL/GenBank/DDBJ whole genome shotgun (WGS) entry which is preliminary data.</text>
</comment>
<feature type="domain" description="Tr-type G" evidence="7">
    <location>
        <begin position="3"/>
        <end position="196"/>
    </location>
</feature>
<comment type="catalytic activity">
    <reaction evidence="6">
        <text>GTP + H2O = GDP + phosphate + H(+)</text>
        <dbReference type="Rhea" id="RHEA:19669"/>
        <dbReference type="ChEBI" id="CHEBI:15377"/>
        <dbReference type="ChEBI" id="CHEBI:15378"/>
        <dbReference type="ChEBI" id="CHEBI:37565"/>
        <dbReference type="ChEBI" id="CHEBI:43474"/>
        <dbReference type="ChEBI" id="CHEBI:58189"/>
        <dbReference type="EC" id="3.6.5.n1"/>
    </reaction>
</comment>
<comment type="similarity">
    <text evidence="1 6">Belongs to the TRAFAC class translation factor GTPase superfamily. Classic translation factor GTPase family. LepA subfamily.</text>
</comment>
<keyword evidence="2 6" id="KW-0547">Nucleotide-binding</keyword>
<dbReference type="Proteomes" id="UP000231383">
    <property type="component" value="Unassembled WGS sequence"/>
</dbReference>
<dbReference type="InterPro" id="IPR035647">
    <property type="entry name" value="EFG_III/V"/>
</dbReference>
<feature type="binding site" evidence="6">
    <location>
        <begin position="143"/>
        <end position="146"/>
    </location>
    <ligand>
        <name>GTP</name>
        <dbReference type="ChEBI" id="CHEBI:37565"/>
    </ligand>
</feature>
<dbReference type="InterPro" id="IPR009000">
    <property type="entry name" value="Transl_B-barrel_sf"/>
</dbReference>
<dbReference type="NCBIfam" id="TIGR00231">
    <property type="entry name" value="small_GTP"/>
    <property type="match status" value="1"/>
</dbReference>
<dbReference type="InterPro" id="IPR027417">
    <property type="entry name" value="P-loop_NTPase"/>
</dbReference>
<evidence type="ECO:0000256" key="6">
    <source>
        <dbReference type="HAMAP-Rule" id="MF_00071"/>
    </source>
</evidence>
<sequence length="624" mass="70717">MQSSIRNFAIIAHVDHGKSTLADRLMEMTRTIDKNRHEEQMLDRNPISRERGITIKLAPVRMEYRISNIEYRDSKFYIPNSKFILNLIDTPGHVDFSYEVDRTLACVEGAVLLVDATQGIQAQTISNIYKALDKNLVIIPVVNKIDMPNAEVEKTVTALSDFLRIAPEDVIRISAKTGQNVDQILSAIIERIPPPRLHPILSGSATPPYQGGEPQEGKTLLLSKEESSANWRREVVFQNLKALIFDSYFDTHKGVIAFVRIFEGQARRGMKMKLAVGNRLFETTEVGIFTPDLIPQDILKEGEIGYIVTNLKDIRDVRVGDSIIDQGKTVGVPGYKKVNPVVFASLFPTDNGDYENLMKALEKIYLTDSSLEFTPMYSQALGAGFRVGFLGLLHADVIRERLEREYNLSLVLTPPQVDYKIEGDVINEPIVKIMIITPQEYLGGIMQLCEDHRANFLHMDNKNQVTIEYDMPLVEMISDFFDSLKSVSSGYASFDWELLRYDVVDASRLSLLLNGDEIEEFSQIVIAEKAQYIAMDLTKKMKDLIPRQQYEVRIQAQYKGRIIASERLSPFRKDVLTKGGKTVGGGDVSRKHKVLEKQKEGKKKMKMVGKVEVPKEVFMKLFNK</sequence>
<keyword evidence="3 6" id="KW-0378">Hydrolase</keyword>
<dbReference type="Gene3D" id="2.40.30.10">
    <property type="entry name" value="Translation factors"/>
    <property type="match status" value="1"/>
</dbReference>
<dbReference type="SUPFAM" id="SSF50447">
    <property type="entry name" value="Translation proteins"/>
    <property type="match status" value="1"/>
</dbReference>
<dbReference type="FunFam" id="3.40.50.300:FF:000078">
    <property type="entry name" value="Elongation factor 4"/>
    <property type="match status" value="1"/>
</dbReference>
<evidence type="ECO:0000313" key="9">
    <source>
        <dbReference type="Proteomes" id="UP000231383"/>
    </source>
</evidence>
<dbReference type="FunFam" id="3.30.70.870:FF:000004">
    <property type="entry name" value="Translation factor GUF1, mitochondrial"/>
    <property type="match status" value="1"/>
</dbReference>
<evidence type="ECO:0000256" key="4">
    <source>
        <dbReference type="ARBA" id="ARBA00022917"/>
    </source>
</evidence>
<evidence type="ECO:0000256" key="5">
    <source>
        <dbReference type="ARBA" id="ARBA00023134"/>
    </source>
</evidence>
<dbReference type="InterPro" id="IPR035654">
    <property type="entry name" value="LepA_IV"/>
</dbReference>
<name>A0A2M8EWS8_9BACT</name>
<dbReference type="CDD" id="cd01890">
    <property type="entry name" value="LepA"/>
    <property type="match status" value="1"/>
</dbReference>
<comment type="subcellular location">
    <subcellularLocation>
        <location evidence="6">Cell membrane</location>
        <topology evidence="6">Peripheral membrane protein</topology>
        <orientation evidence="6">Cytoplasmic side</orientation>
    </subcellularLocation>
</comment>
<dbReference type="HAMAP" id="MF_00071">
    <property type="entry name" value="LepA"/>
    <property type="match status" value="1"/>
</dbReference>
<dbReference type="PANTHER" id="PTHR43512:SF4">
    <property type="entry name" value="TRANSLATION FACTOR GUF1 HOMOLOG, CHLOROPLASTIC"/>
    <property type="match status" value="1"/>
</dbReference>
<dbReference type="GO" id="GO:0005886">
    <property type="term" value="C:plasma membrane"/>
    <property type="evidence" value="ECO:0007669"/>
    <property type="project" value="UniProtKB-SubCell"/>
</dbReference>
<evidence type="ECO:0000256" key="3">
    <source>
        <dbReference type="ARBA" id="ARBA00022801"/>
    </source>
</evidence>
<evidence type="ECO:0000259" key="7">
    <source>
        <dbReference type="PROSITE" id="PS51722"/>
    </source>
</evidence>
<dbReference type="SUPFAM" id="SSF54980">
    <property type="entry name" value="EF-G C-terminal domain-like"/>
    <property type="match status" value="2"/>
</dbReference>